<organism evidence="2 3">
    <name type="scientific">Hymenobacter fastidiosus</name>
    <dbReference type="NCBI Taxonomy" id="486264"/>
    <lineage>
        <taxon>Bacteria</taxon>
        <taxon>Pseudomonadati</taxon>
        <taxon>Bacteroidota</taxon>
        <taxon>Cytophagia</taxon>
        <taxon>Cytophagales</taxon>
        <taxon>Hymenobacteraceae</taxon>
        <taxon>Hymenobacter</taxon>
    </lineage>
</organism>
<dbReference type="InterPro" id="IPR026444">
    <property type="entry name" value="Secre_tail"/>
</dbReference>
<keyword evidence="3" id="KW-1185">Reference proteome</keyword>
<gene>
    <name evidence="2" type="ORF">GCM10022408_27600</name>
</gene>
<dbReference type="NCBIfam" id="TIGR04183">
    <property type="entry name" value="Por_Secre_tail"/>
    <property type="match status" value="1"/>
</dbReference>
<dbReference type="SUPFAM" id="SSF50969">
    <property type="entry name" value="YVTN repeat-like/Quinoprotein amine dehydrogenase"/>
    <property type="match status" value="1"/>
</dbReference>
<dbReference type="InterPro" id="IPR003961">
    <property type="entry name" value="FN3_dom"/>
</dbReference>
<dbReference type="EMBL" id="BAABDJ010000033">
    <property type="protein sequence ID" value="GAA4013141.1"/>
    <property type="molecule type" value="Genomic_DNA"/>
</dbReference>
<dbReference type="Proteomes" id="UP001500567">
    <property type="component" value="Unassembled WGS sequence"/>
</dbReference>
<dbReference type="InterPro" id="IPR011042">
    <property type="entry name" value="6-blade_b-propeller_TolB-like"/>
</dbReference>
<dbReference type="InterPro" id="IPR011044">
    <property type="entry name" value="Quino_amine_DH_bsu"/>
</dbReference>
<dbReference type="PROSITE" id="PS50853">
    <property type="entry name" value="FN3"/>
    <property type="match status" value="1"/>
</dbReference>
<feature type="domain" description="Fibronectin type-III" evidence="1">
    <location>
        <begin position="318"/>
        <end position="417"/>
    </location>
</feature>
<evidence type="ECO:0000313" key="3">
    <source>
        <dbReference type="Proteomes" id="UP001500567"/>
    </source>
</evidence>
<sequence length="1036" mass="106568">MKKPYPSAPIGGSWYAVGLLALLLGLAAPGRAQVFYLTAGSGGSNPGGTTTSDDALTRIDYDGNNPVVIASAITGSPFLLALDGDATRAFIYESVPANRSIKVLNMSTGALIRSFAVNGAVTAIRYDAAADYLYYLTAGPDDAVVEAADALSRVRADGTGTQVLKPSLAAAPQLLALNVGGGELYFYDDAPGARVINALDFSSYAPTRTTAVTERVTGLEYDRGSNFIYYLTSGVSNAQNAADALRRFRPDGSGAAVVASSVTNSPRHLGLDAGNNRAFIYEGQTVSRGIRVISLTSGAQIGNYPVGNDITALATPTVATVVTAAASALTSTSATLGGTVTQTGGAGVTERGVVYSATNAVPAIGSAAQLVLGSGTGSFSATASGLTLSTTYYVRAYAISTAGTAYSSVVTFTTTGPVAIWNGSVSTDWFDANNWTGGVPTPTLDARIPAGAPRYPLLTTGVPTAKTLTLDADGQLNQSGATLDLKGAFVTNGAYTATGGTVALSGPAPQAVGGAREARFWNLSVGAAGAVLSGPAALQRVLTLGANLSTNGNACTLLSGPGGTALVVNSNGVVNGDAIVQRYLDPSLNPGLGYRHYSAPVQSTTVADLATSGFSPVVNPDYNTLGNTVNPFPTVFGFEETRITNTSAATQGFDYGFFSPTSLGLTLARGRGYTVNINASEKVALQGTLNTGTIPVGSLTRGPEANSGWHLLGNPYPAPLAWNQVRLSLPTGVIDAVYVYKSNGIYDGTYQFYQNGFGTLPDGLIGSMQGFFLRVSQNVPAFSFLNSWRATSYQNPSFNRTTAETRPVVQLDLVSAQGTHEPTYVYFEPGATAGLDDHYDAAKLLNTTGLNLASGAAGTQLAVNGLPLVHAATIVPLTVGVPTTGTYSFQTASLLNLATTAVSLHDALTGQQINLRQQPSYSFSASNAALITGRFTLHFGPLRPTATTNGFTAASVSLYPNPAHRSFTLLVPAVGGTSQAQVTLHNVLGQAVRTTTLALPAAGAQTRVDVRNLPGGVYVLRVTAGAATITKRVVVD</sequence>
<evidence type="ECO:0000313" key="2">
    <source>
        <dbReference type="EMBL" id="GAA4013141.1"/>
    </source>
</evidence>
<dbReference type="Pfam" id="PF18962">
    <property type="entry name" value="Por_Secre_tail"/>
    <property type="match status" value="1"/>
</dbReference>
<comment type="caution">
    <text evidence="2">The sequence shown here is derived from an EMBL/GenBank/DDBJ whole genome shotgun (WGS) entry which is preliminary data.</text>
</comment>
<proteinExistence type="predicted"/>
<evidence type="ECO:0000259" key="1">
    <source>
        <dbReference type="PROSITE" id="PS50853"/>
    </source>
</evidence>
<dbReference type="Gene3D" id="2.120.10.30">
    <property type="entry name" value="TolB, C-terminal domain"/>
    <property type="match status" value="1"/>
</dbReference>
<name>A0ABP7SL36_9BACT</name>
<accession>A0ABP7SL36</accession>
<reference evidence="3" key="1">
    <citation type="journal article" date="2019" name="Int. J. Syst. Evol. Microbiol.">
        <title>The Global Catalogue of Microorganisms (GCM) 10K type strain sequencing project: providing services to taxonomists for standard genome sequencing and annotation.</title>
        <authorList>
            <consortium name="The Broad Institute Genomics Platform"/>
            <consortium name="The Broad Institute Genome Sequencing Center for Infectious Disease"/>
            <person name="Wu L."/>
            <person name="Ma J."/>
        </authorList>
    </citation>
    <scope>NUCLEOTIDE SEQUENCE [LARGE SCALE GENOMIC DNA]</scope>
    <source>
        <strain evidence="3">JCM 17224</strain>
    </source>
</reference>
<dbReference type="RefSeq" id="WP_345073787.1">
    <property type="nucleotide sequence ID" value="NZ_BAABDJ010000033.1"/>
</dbReference>
<protein>
    <recommendedName>
        <fullName evidence="1">Fibronectin type-III domain-containing protein</fullName>
    </recommendedName>
</protein>